<dbReference type="Proteomes" id="UP001519667">
    <property type="component" value="Unassembled WGS sequence"/>
</dbReference>
<sequence>MDARIDREASVTKIAYIEDHVVPQLFTTAIEAYEFTHQSTANAKGYTKLETFGLLWGYSIPAKGEGPARVIATMATTETSAVRHTDWVKPNFNSIKAKKEFFERYWPNIELVGTFHSHPYDSIAEINKIKGWQASPGDEKFWPHFHKEIAPDQPTLCHLIVSITKLQKRGWAFPDRLANSESNKGYVLSADYRKLWLRVYSSNMVMTRDENQCIYSDDMTLEIPALQKRFQ</sequence>
<organism evidence="1 2">
    <name type="scientific">Metapseudomonas boanensis</name>
    <dbReference type="NCBI Taxonomy" id="2822138"/>
    <lineage>
        <taxon>Bacteria</taxon>
        <taxon>Pseudomonadati</taxon>
        <taxon>Pseudomonadota</taxon>
        <taxon>Gammaproteobacteria</taxon>
        <taxon>Pseudomonadales</taxon>
        <taxon>Pseudomonadaceae</taxon>
        <taxon>Metapseudomonas</taxon>
    </lineage>
</organism>
<dbReference type="EMBL" id="JAGTIS010000007">
    <property type="protein sequence ID" value="MBT8767336.1"/>
    <property type="molecule type" value="Genomic_DNA"/>
</dbReference>
<comment type="caution">
    <text evidence="1">The sequence shown here is derived from an EMBL/GenBank/DDBJ whole genome shotgun (WGS) entry which is preliminary data.</text>
</comment>
<name>A0ABS5XI19_9GAMM</name>
<evidence type="ECO:0000313" key="1">
    <source>
        <dbReference type="EMBL" id="MBT8767336.1"/>
    </source>
</evidence>
<gene>
    <name evidence="1" type="ORF">J7302_14565</name>
</gene>
<proteinExistence type="predicted"/>
<keyword evidence="2" id="KW-1185">Reference proteome</keyword>
<accession>A0ABS5XI19</accession>
<protein>
    <recommendedName>
        <fullName evidence="3">JAB domain-containing protein</fullName>
    </recommendedName>
</protein>
<evidence type="ECO:0000313" key="2">
    <source>
        <dbReference type="Proteomes" id="UP001519667"/>
    </source>
</evidence>
<reference evidence="1 2" key="1">
    <citation type="submission" date="2021-04" db="EMBL/GenBank/DDBJ databases">
        <title>Pseudomonas boanensis sp. nov., a bacterium isolated from river water used for household purposes in Boane District, Mozambique.</title>
        <authorList>
            <person name="Nicklasson M."/>
            <person name="Martin-Rodriguez A.J."/>
            <person name="Thorell K."/>
            <person name="Neves L."/>
            <person name="Mussagy A."/>
            <person name="Rydberg H.A."/>
            <person name="Hernroth B."/>
            <person name="Svensson-Stadler L."/>
            <person name="Sjoling A."/>
        </authorList>
    </citation>
    <scope>NUCLEOTIDE SEQUENCE [LARGE SCALE GENOMIC DNA]</scope>
    <source>
        <strain evidence="1 2">DB1</strain>
    </source>
</reference>
<evidence type="ECO:0008006" key="3">
    <source>
        <dbReference type="Google" id="ProtNLM"/>
    </source>
</evidence>